<keyword evidence="2" id="KW-1185">Reference proteome</keyword>
<gene>
    <name evidence="1" type="ORF">CC1G_03347</name>
</gene>
<reference evidence="1 2" key="1">
    <citation type="journal article" date="2010" name="Proc. Natl. Acad. Sci. U.S.A.">
        <title>Insights into evolution of multicellular fungi from the assembled chromosomes of the mushroom Coprinopsis cinerea (Coprinus cinereus).</title>
        <authorList>
            <person name="Stajich J.E."/>
            <person name="Wilke S.K."/>
            <person name="Ahren D."/>
            <person name="Au C.H."/>
            <person name="Birren B.W."/>
            <person name="Borodovsky M."/>
            <person name="Burns C."/>
            <person name="Canback B."/>
            <person name="Casselton L.A."/>
            <person name="Cheng C.K."/>
            <person name="Deng J."/>
            <person name="Dietrich F.S."/>
            <person name="Fargo D.C."/>
            <person name="Farman M.L."/>
            <person name="Gathman A.C."/>
            <person name="Goldberg J."/>
            <person name="Guigo R."/>
            <person name="Hoegger P.J."/>
            <person name="Hooker J.B."/>
            <person name="Huggins A."/>
            <person name="James T.Y."/>
            <person name="Kamada T."/>
            <person name="Kilaru S."/>
            <person name="Kodira C."/>
            <person name="Kues U."/>
            <person name="Kupfer D."/>
            <person name="Kwan H.S."/>
            <person name="Lomsadze A."/>
            <person name="Li W."/>
            <person name="Lilly W.W."/>
            <person name="Ma L.J."/>
            <person name="Mackey A.J."/>
            <person name="Manning G."/>
            <person name="Martin F."/>
            <person name="Muraguchi H."/>
            <person name="Natvig D.O."/>
            <person name="Palmerini H."/>
            <person name="Ramesh M.A."/>
            <person name="Rehmeyer C.J."/>
            <person name="Roe B.A."/>
            <person name="Shenoy N."/>
            <person name="Stanke M."/>
            <person name="Ter-Hovhannisyan V."/>
            <person name="Tunlid A."/>
            <person name="Velagapudi R."/>
            <person name="Vision T.J."/>
            <person name="Zeng Q."/>
            <person name="Zolan M.E."/>
            <person name="Pukkila P.J."/>
        </authorList>
    </citation>
    <scope>NUCLEOTIDE SEQUENCE [LARGE SCALE GENOMIC DNA]</scope>
    <source>
        <strain evidence="2">Okayama-7 / 130 / ATCC MYA-4618 / FGSC 9003</strain>
    </source>
</reference>
<proteinExistence type="predicted"/>
<dbReference type="KEGG" id="cci:CC1G_03347"/>
<dbReference type="InParanoid" id="A8NQX0"/>
<dbReference type="eggNOG" id="ENOG502RCC9">
    <property type="taxonomic scope" value="Eukaryota"/>
</dbReference>
<sequence length="386" mass="43686">MKVGCDYARRAGSQECQTKDWPKHKPECGKTDRINLETFYPLLSCMLVTSNTDQEKPMHPGLTHTISRSAFCEFPDGGSAALIVLGDKCDLAVPMGKPEVWWPTAPSASARSRLIQRFIHEGYLLPRIVALCFSLLAEMYTTTSGQGKRRVRLKYSSSPIADFGIVKGRVEVEDHDRFAYYNPSTNTFAYGQDPEDHYWIYFSSLCGDEVVLDCGMSPFNFSVGVHQLKAYLKHGLPANLETAPALFVSRDARRTEQQRFSVLRDPELGSAVLTTNEGLRNQDVAAIHAFMDRVAGRVCTPAEKDIAKRWSVHFCEILQGNIRAREYLNFPVEVATGLFGAQEERKAPEARREWMEYMVGEGITTEQLEQAFKRYEDAPHRVRERL</sequence>
<organism evidence="1 2">
    <name type="scientific">Coprinopsis cinerea (strain Okayama-7 / 130 / ATCC MYA-4618 / FGSC 9003)</name>
    <name type="common">Inky cap fungus</name>
    <name type="synonym">Hormographiella aspergillata</name>
    <dbReference type="NCBI Taxonomy" id="240176"/>
    <lineage>
        <taxon>Eukaryota</taxon>
        <taxon>Fungi</taxon>
        <taxon>Dikarya</taxon>
        <taxon>Basidiomycota</taxon>
        <taxon>Agaricomycotina</taxon>
        <taxon>Agaricomycetes</taxon>
        <taxon>Agaricomycetidae</taxon>
        <taxon>Agaricales</taxon>
        <taxon>Agaricineae</taxon>
        <taxon>Psathyrellaceae</taxon>
        <taxon>Coprinopsis</taxon>
    </lineage>
</organism>
<evidence type="ECO:0000313" key="2">
    <source>
        <dbReference type="Proteomes" id="UP000001861"/>
    </source>
</evidence>
<dbReference type="AlphaFoldDB" id="A8NQX0"/>
<dbReference type="OrthoDB" id="341421at2759"/>
<dbReference type="OMA" id="AYCHETA"/>
<evidence type="ECO:0000313" key="1">
    <source>
        <dbReference type="EMBL" id="EAU86136.2"/>
    </source>
</evidence>
<protein>
    <recommendedName>
        <fullName evidence="3">MYND-type domain-containing protein</fullName>
    </recommendedName>
</protein>
<dbReference type="GeneID" id="6012098"/>
<name>A8NQX0_COPC7</name>
<accession>A8NQX0</accession>
<dbReference type="EMBL" id="AACS02000008">
    <property type="protein sequence ID" value="EAU86136.2"/>
    <property type="molecule type" value="Genomic_DNA"/>
</dbReference>
<comment type="caution">
    <text evidence="1">The sequence shown here is derived from an EMBL/GenBank/DDBJ whole genome shotgun (WGS) entry which is preliminary data.</text>
</comment>
<dbReference type="VEuPathDB" id="FungiDB:CC1G_03347"/>
<dbReference type="RefSeq" id="XP_001835565.2">
    <property type="nucleotide sequence ID" value="XM_001835513.2"/>
</dbReference>
<evidence type="ECO:0008006" key="3">
    <source>
        <dbReference type="Google" id="ProtNLM"/>
    </source>
</evidence>
<dbReference type="HOGENOM" id="CLU_045561_0_0_1"/>
<dbReference type="Proteomes" id="UP000001861">
    <property type="component" value="Unassembled WGS sequence"/>
</dbReference>